<dbReference type="EMBL" id="CP042239">
    <property type="protein sequence ID" value="QDX26923.1"/>
    <property type="molecule type" value="Genomic_DNA"/>
</dbReference>
<evidence type="ECO:0000256" key="1">
    <source>
        <dbReference type="ARBA" id="ARBA00009716"/>
    </source>
</evidence>
<proteinExistence type="inferred from homology"/>
<dbReference type="AlphaFoldDB" id="A0A518RHJ5"/>
<organism evidence="5 6">
    <name type="scientific">Sphingomonas suaedae</name>
    <dbReference type="NCBI Taxonomy" id="2599297"/>
    <lineage>
        <taxon>Bacteria</taxon>
        <taxon>Pseudomonadati</taxon>
        <taxon>Pseudomonadota</taxon>
        <taxon>Alphaproteobacteria</taxon>
        <taxon>Sphingomonadales</taxon>
        <taxon>Sphingomonadaceae</taxon>
        <taxon>Sphingomonas</taxon>
    </lineage>
</organism>
<name>A0A518RHJ5_9SPHN</name>
<dbReference type="SUPFAM" id="SSF51395">
    <property type="entry name" value="FMN-linked oxidoreductases"/>
    <property type="match status" value="1"/>
</dbReference>
<evidence type="ECO:0000259" key="4">
    <source>
        <dbReference type="Pfam" id="PF01645"/>
    </source>
</evidence>
<keyword evidence="3" id="KW-0472">Membrane</keyword>
<keyword evidence="6" id="KW-1185">Reference proteome</keyword>
<dbReference type="GO" id="GO:0015930">
    <property type="term" value="F:glutamate synthase activity"/>
    <property type="evidence" value="ECO:0007669"/>
    <property type="project" value="InterPro"/>
</dbReference>
<feature type="domain" description="Glutamate synthase" evidence="4">
    <location>
        <begin position="164"/>
        <end position="480"/>
    </location>
</feature>
<accession>A0A518RHJ5</accession>
<reference evidence="5 6" key="1">
    <citation type="submission" date="2019-07" db="EMBL/GenBank/DDBJ databases">
        <title>Sphingomonas alkalisoli sp. nov., isolated from rhizosphere soil of Suaedae salsa.</title>
        <authorList>
            <person name="Zhang H."/>
            <person name="Xu L."/>
            <person name="Zhang J.-X."/>
            <person name="Sun J.-Q."/>
        </authorList>
    </citation>
    <scope>NUCLEOTIDE SEQUENCE [LARGE SCALE GENOMIC DNA]</scope>
    <source>
        <strain evidence="5 6">XS-10</strain>
    </source>
</reference>
<comment type="similarity">
    <text evidence="1 2">Belongs to the glutamate synthase family.</text>
</comment>
<dbReference type="Pfam" id="PF01645">
    <property type="entry name" value="Glu_synthase"/>
    <property type="match status" value="1"/>
</dbReference>
<dbReference type="InterPro" id="IPR024188">
    <property type="entry name" value="GltB"/>
</dbReference>
<gene>
    <name evidence="5" type="ORF">FPZ54_13515</name>
</gene>
<sequence>MVGGLTVFRALAIRAAHGINFLSAPVMHTLDALSTVFVFAIGLAFLALVVVFALDRRQRRDAILRNYPVIGHLRYILSGLGEFLRQYFFAMDRDELPFNRADRTWVEAASKSADQTVAFGSTKYIRETGTPIFVNCPYPTLEDHIEEPPPFLIGPDSPNPYLAKSLFNISGMSFGALSAPAVRALSRGAHAAGCWLNTGEGGLSDHHLEGGADIVFQIGTAKYGVRHADGTLNEERVRELAAMPQVRMFEVKLSQGAKPGKGGILPAIKVTPEIAEIRGIPAGEDSNSPNRHPEINSNAELLDFVARIKALSGKPVGIKAVVGAYGWIDELMAMITACGDGPDFFTLDSGDGGTGAAPMALIDNVGLPIRESLPLLRDIIDKHGLGERIPIIASGKLTTPADVAWALCAGATFVNSARGFMFALGCIQSLKCNRNTCPTGITTHDKRLQMGLDPTEKSLRVANYCANLKHDVETIAHSCGVPHSRRLRRLHVRIVGQDGASRPMDELYPAYPVPTRPITAAPVEAKQESRPRR</sequence>
<protein>
    <submittedName>
        <fullName evidence="5">FMN-binding glutamate synthase family protein</fullName>
    </submittedName>
</protein>
<feature type="transmembrane region" description="Helical" evidence="3">
    <location>
        <begin position="34"/>
        <end position="54"/>
    </location>
</feature>
<dbReference type="PIRSF" id="PIRSF006429">
    <property type="entry name" value="GOGAT_lg_2"/>
    <property type="match status" value="1"/>
</dbReference>
<dbReference type="InterPro" id="IPR002932">
    <property type="entry name" value="Glu_synthdom"/>
</dbReference>
<dbReference type="InterPro" id="IPR013785">
    <property type="entry name" value="Aldolase_TIM"/>
</dbReference>
<dbReference type="Proteomes" id="UP000318055">
    <property type="component" value="Chromosome"/>
</dbReference>
<dbReference type="OrthoDB" id="9758182at2"/>
<evidence type="ECO:0000256" key="3">
    <source>
        <dbReference type="SAM" id="Phobius"/>
    </source>
</evidence>
<keyword evidence="3" id="KW-0812">Transmembrane</keyword>
<dbReference type="CDD" id="cd02808">
    <property type="entry name" value="GltS_FMN"/>
    <property type="match status" value="1"/>
</dbReference>
<evidence type="ECO:0000313" key="5">
    <source>
        <dbReference type="EMBL" id="QDX26923.1"/>
    </source>
</evidence>
<dbReference type="PANTHER" id="PTHR43819:SF1">
    <property type="entry name" value="ARCHAEAL-TYPE GLUTAMATE SYNTHASE [NADPH]"/>
    <property type="match status" value="1"/>
</dbReference>
<dbReference type="GO" id="GO:0006537">
    <property type="term" value="P:glutamate biosynthetic process"/>
    <property type="evidence" value="ECO:0007669"/>
    <property type="project" value="InterPro"/>
</dbReference>
<dbReference type="PANTHER" id="PTHR43819">
    <property type="entry name" value="ARCHAEAL-TYPE GLUTAMATE SYNTHASE [NADPH]"/>
    <property type="match status" value="1"/>
</dbReference>
<keyword evidence="3" id="KW-1133">Transmembrane helix</keyword>
<dbReference type="KEGG" id="ssua:FPZ54_13515"/>
<evidence type="ECO:0000256" key="2">
    <source>
        <dbReference type="PIRNR" id="PIRNR006429"/>
    </source>
</evidence>
<evidence type="ECO:0000313" key="6">
    <source>
        <dbReference type="Proteomes" id="UP000318055"/>
    </source>
</evidence>
<dbReference type="Gene3D" id="3.20.20.70">
    <property type="entry name" value="Aldolase class I"/>
    <property type="match status" value="1"/>
</dbReference>